<dbReference type="SUPFAM" id="SSF53098">
    <property type="entry name" value="Ribonuclease H-like"/>
    <property type="match status" value="1"/>
</dbReference>
<dbReference type="PANTHER" id="PTHR30347:SF1">
    <property type="entry name" value="MECHANOSENSITIVE CHANNEL MSCK"/>
    <property type="match status" value="1"/>
</dbReference>
<evidence type="ECO:0000313" key="3">
    <source>
        <dbReference type="EMBL" id="BBU24479.1"/>
    </source>
</evidence>
<proteinExistence type="predicted"/>
<evidence type="ECO:0000313" key="4">
    <source>
        <dbReference type="EMBL" id="BBU24590.1"/>
    </source>
</evidence>
<evidence type="ECO:0000313" key="2">
    <source>
        <dbReference type="EMBL" id="BBU23365.1"/>
    </source>
</evidence>
<dbReference type="Gene3D" id="3.30.420.10">
    <property type="entry name" value="Ribonuclease H-like superfamily/Ribonuclease H"/>
    <property type="match status" value="1"/>
</dbReference>
<dbReference type="InterPro" id="IPR047655">
    <property type="entry name" value="Transpos_IS630-like"/>
</dbReference>
<name>A0A2X1V469_MYCXE</name>
<dbReference type="SUPFAM" id="SSF46689">
    <property type="entry name" value="Homeodomain-like"/>
    <property type="match status" value="1"/>
</dbReference>
<dbReference type="KEGG" id="mxe:MYXE_42690"/>
<organism evidence="3 5">
    <name type="scientific">Mycobacterium xenopi</name>
    <dbReference type="NCBI Taxonomy" id="1789"/>
    <lineage>
        <taxon>Bacteria</taxon>
        <taxon>Bacillati</taxon>
        <taxon>Actinomycetota</taxon>
        <taxon>Actinomycetes</taxon>
        <taxon>Mycobacteriales</taxon>
        <taxon>Mycobacteriaceae</taxon>
        <taxon>Mycobacterium</taxon>
    </lineage>
</organism>
<dbReference type="InterPro" id="IPR036397">
    <property type="entry name" value="RNaseH_sf"/>
</dbReference>
<accession>A0A2X1V469</accession>
<dbReference type="RefSeq" id="WP_085193132.1">
    <property type="nucleotide sequence ID" value="NZ_AP022314.1"/>
</dbReference>
<dbReference type="PANTHER" id="PTHR30347">
    <property type="entry name" value="POTASSIUM CHANNEL RELATED"/>
    <property type="match status" value="1"/>
</dbReference>
<reference evidence="3 5" key="1">
    <citation type="submission" date="2019-12" db="EMBL/GenBank/DDBJ databases">
        <title>Complete genome sequence of Mycolicibacterium xenopi str. JCM15661T.</title>
        <authorList>
            <person name="Yoshida M."/>
            <person name="Fukano H."/>
            <person name="Asakura T."/>
            <person name="Hoshino Y."/>
        </authorList>
    </citation>
    <scope>NUCLEOTIDE SEQUENCE [LARGE SCALE GENOMIC DNA]</scope>
    <source>
        <strain evidence="3 5">JCM 15661T</strain>
    </source>
</reference>
<dbReference type="KEGG" id="mxe:MYXE_31550"/>
<dbReference type="NCBIfam" id="NF033545">
    <property type="entry name" value="transpos_IS630"/>
    <property type="match status" value="1"/>
</dbReference>
<dbReference type="InterPro" id="IPR052702">
    <property type="entry name" value="MscS-like_channel"/>
</dbReference>
<dbReference type="Proteomes" id="UP000464624">
    <property type="component" value="Chromosome"/>
</dbReference>
<feature type="domain" description="Tc1-like transposase DDE" evidence="1">
    <location>
        <begin position="175"/>
        <end position="320"/>
    </location>
</feature>
<dbReference type="AlphaFoldDB" id="A0A2X1V469"/>
<protein>
    <submittedName>
        <fullName evidence="3">Transposase</fullName>
    </submittedName>
</protein>
<evidence type="ECO:0000313" key="5">
    <source>
        <dbReference type="Proteomes" id="UP000464624"/>
    </source>
</evidence>
<sequence length="363" mass="41285">MASQGRPKAELVLTDEEHETLTRWARRRKSAQALALRSRIVLGCAEGLTNKQVAARERVSQPTVGKWRSRFVEARLDGLVDDPRPGRPASVSAEQVENVVVATLESTPANATHWSRASMAQRCGLSKSTIGRIWKAFELQPHRAEHFKLSNDPLFVEKVYDIVGLYLDPPEAAVVLCVDEKSQVQALARSQPAFPMMPGMPEKRTHDYVRSGTTSLFAAFDIADGTVITALHRRHRAIEFRKFLARIDAQVPDHLDVHLVCDNYGTHKAPTVQSWLERHPRFHMHYTPTYSSWINQVERWFAELTRQLLERGDHRSVQALEKDIRAWVAAWNDNPKPFVWTKTAEQILQSIQRLMKRISGAGH</sequence>
<dbReference type="InterPro" id="IPR012337">
    <property type="entry name" value="RNaseH-like_sf"/>
</dbReference>
<dbReference type="KEGG" id="mxe:MYXE_43800"/>
<dbReference type="GO" id="GO:0003676">
    <property type="term" value="F:nucleic acid binding"/>
    <property type="evidence" value="ECO:0007669"/>
    <property type="project" value="InterPro"/>
</dbReference>
<dbReference type="InterPro" id="IPR038717">
    <property type="entry name" value="Tc1-like_DDE_dom"/>
</dbReference>
<evidence type="ECO:0000259" key="1">
    <source>
        <dbReference type="Pfam" id="PF13358"/>
    </source>
</evidence>
<dbReference type="InterPro" id="IPR009057">
    <property type="entry name" value="Homeodomain-like_sf"/>
</dbReference>
<dbReference type="EMBL" id="AP022314">
    <property type="protein sequence ID" value="BBU24590.1"/>
    <property type="molecule type" value="Genomic_DNA"/>
</dbReference>
<dbReference type="EMBL" id="AP022314">
    <property type="protein sequence ID" value="BBU24479.1"/>
    <property type="molecule type" value="Genomic_DNA"/>
</dbReference>
<dbReference type="EMBL" id="AP022314">
    <property type="protein sequence ID" value="BBU23365.1"/>
    <property type="molecule type" value="Genomic_DNA"/>
</dbReference>
<dbReference type="Pfam" id="PF13565">
    <property type="entry name" value="HTH_32"/>
    <property type="match status" value="1"/>
</dbReference>
<gene>
    <name evidence="2" type="ORF">MYXE_31550</name>
    <name evidence="3" type="ORF">MYXE_42690</name>
    <name evidence="4" type="ORF">MYXE_43800</name>
</gene>
<dbReference type="Pfam" id="PF13358">
    <property type="entry name" value="DDE_3"/>
    <property type="match status" value="1"/>
</dbReference>